<dbReference type="PANTHER" id="PTHR23500">
    <property type="entry name" value="SOLUTE CARRIER FAMILY 2, FACILITATED GLUCOSE TRANSPORTER"/>
    <property type="match status" value="1"/>
</dbReference>
<dbReference type="GO" id="GO:0015144">
    <property type="term" value="F:carbohydrate transmembrane transporter activity"/>
    <property type="evidence" value="ECO:0007669"/>
    <property type="project" value="InterPro"/>
</dbReference>
<evidence type="ECO:0000256" key="3">
    <source>
        <dbReference type="SAM" id="Phobius"/>
    </source>
</evidence>
<dbReference type="PANTHER" id="PTHR23500:SF14">
    <property type="entry name" value="SUGAR TRANSPORT PROTEIN 14"/>
    <property type="match status" value="1"/>
</dbReference>
<feature type="transmembrane region" description="Helical" evidence="3">
    <location>
        <begin position="47"/>
        <end position="80"/>
    </location>
</feature>
<organism evidence="4 5">
    <name type="scientific">Hibiscus trionum</name>
    <name type="common">Flower of an hour</name>
    <dbReference type="NCBI Taxonomy" id="183268"/>
    <lineage>
        <taxon>Eukaryota</taxon>
        <taxon>Viridiplantae</taxon>
        <taxon>Streptophyta</taxon>
        <taxon>Embryophyta</taxon>
        <taxon>Tracheophyta</taxon>
        <taxon>Spermatophyta</taxon>
        <taxon>Magnoliopsida</taxon>
        <taxon>eudicotyledons</taxon>
        <taxon>Gunneridae</taxon>
        <taxon>Pentapetalae</taxon>
        <taxon>rosids</taxon>
        <taxon>malvids</taxon>
        <taxon>Malvales</taxon>
        <taxon>Malvaceae</taxon>
        <taxon>Malvoideae</taxon>
        <taxon>Hibiscus</taxon>
    </lineage>
</organism>
<evidence type="ECO:0000256" key="1">
    <source>
        <dbReference type="ARBA" id="ARBA00010992"/>
    </source>
</evidence>
<evidence type="ECO:0000256" key="2">
    <source>
        <dbReference type="ARBA" id="ARBA00022448"/>
    </source>
</evidence>
<keyword evidence="4" id="KW-0762">Sugar transport</keyword>
<dbReference type="InterPro" id="IPR045262">
    <property type="entry name" value="STP/PLT_plant"/>
</dbReference>
<gene>
    <name evidence="4" type="ORF">HRI_004409700</name>
</gene>
<keyword evidence="2" id="KW-0813">Transport</keyword>
<sequence>MAGGGGNLKRAHLYEYKITNYFIFACLVASTGGSIFGYEIFLHNSLLFSFFFLGGVINAAAVNIGMLIVGRILLGVGIGFGNQVKIKAPSEMFCYMIGVAITLALKFGEGEELPQAIGWFLVFWKRYVDDDDEKDIKKPTV</sequence>
<keyword evidence="3" id="KW-1133">Transmembrane helix</keyword>
<feature type="transmembrane region" description="Helical" evidence="3">
    <location>
        <begin position="21"/>
        <end position="41"/>
    </location>
</feature>
<comment type="caution">
    <text evidence="4">The sequence shown here is derived from an EMBL/GenBank/DDBJ whole genome shotgun (WGS) entry which is preliminary data.</text>
</comment>
<proteinExistence type="inferred from homology"/>
<name>A0A9W7MQ17_HIBTR</name>
<dbReference type="OrthoDB" id="1651023at2759"/>
<dbReference type="AlphaFoldDB" id="A0A9W7MQ17"/>
<reference evidence="4" key="1">
    <citation type="submission" date="2023-05" db="EMBL/GenBank/DDBJ databases">
        <title>Genome and transcriptome analyses reveal genes involved in the formation of fine ridges on petal epidermal cells in Hibiscus trionum.</title>
        <authorList>
            <person name="Koshimizu S."/>
            <person name="Masuda S."/>
            <person name="Ishii T."/>
            <person name="Shirasu K."/>
            <person name="Hoshino A."/>
            <person name="Arita M."/>
        </authorList>
    </citation>
    <scope>NUCLEOTIDE SEQUENCE</scope>
    <source>
        <strain evidence="4">Hamamatsu line</strain>
    </source>
</reference>
<protein>
    <submittedName>
        <fullName evidence="4">Sugar transport protein 14</fullName>
    </submittedName>
</protein>
<evidence type="ECO:0000313" key="4">
    <source>
        <dbReference type="EMBL" id="GMJ07405.1"/>
    </source>
</evidence>
<dbReference type="Proteomes" id="UP001165190">
    <property type="component" value="Unassembled WGS sequence"/>
</dbReference>
<keyword evidence="3" id="KW-0812">Transmembrane</keyword>
<dbReference type="EMBL" id="BSYR01000048">
    <property type="protein sequence ID" value="GMJ07405.1"/>
    <property type="molecule type" value="Genomic_DNA"/>
</dbReference>
<keyword evidence="3" id="KW-0472">Membrane</keyword>
<comment type="similarity">
    <text evidence="1">Belongs to the major facilitator superfamily. Sugar transporter (TC 2.A.1.1) family.</text>
</comment>
<keyword evidence="5" id="KW-1185">Reference proteome</keyword>
<evidence type="ECO:0000313" key="5">
    <source>
        <dbReference type="Proteomes" id="UP001165190"/>
    </source>
</evidence>
<accession>A0A9W7MQ17</accession>